<protein>
    <submittedName>
        <fullName evidence="1">9490_t:CDS:1</fullName>
    </submittedName>
</protein>
<keyword evidence="2" id="KW-1185">Reference proteome</keyword>
<feature type="non-terminal residue" evidence="1">
    <location>
        <position position="117"/>
    </location>
</feature>
<gene>
    <name evidence="1" type="ORF">AMORRO_LOCUS14831</name>
</gene>
<dbReference type="OrthoDB" id="2389543at2759"/>
<comment type="caution">
    <text evidence="1">The sequence shown here is derived from an EMBL/GenBank/DDBJ whole genome shotgun (WGS) entry which is preliminary data.</text>
</comment>
<name>A0A9N9IN08_9GLOM</name>
<evidence type="ECO:0000313" key="1">
    <source>
        <dbReference type="EMBL" id="CAG8742841.1"/>
    </source>
</evidence>
<organism evidence="1 2">
    <name type="scientific">Acaulospora morrowiae</name>
    <dbReference type="NCBI Taxonomy" id="94023"/>
    <lineage>
        <taxon>Eukaryota</taxon>
        <taxon>Fungi</taxon>
        <taxon>Fungi incertae sedis</taxon>
        <taxon>Mucoromycota</taxon>
        <taxon>Glomeromycotina</taxon>
        <taxon>Glomeromycetes</taxon>
        <taxon>Diversisporales</taxon>
        <taxon>Acaulosporaceae</taxon>
        <taxon>Acaulospora</taxon>
    </lineage>
</organism>
<proteinExistence type="predicted"/>
<dbReference type="AlphaFoldDB" id="A0A9N9IN08"/>
<accession>A0A9N9IN08</accession>
<sequence>MISKLESPEELESPYFKIQSTLEPHDLVETSKRILQAVNIEPTLTYSYCLEVLFEDDKAFFTICLNPVLWFDVYLRKKDLEASARIARTYVTNTRLAVSPFEVEYSETVKNPAFTLC</sequence>
<evidence type="ECO:0000313" key="2">
    <source>
        <dbReference type="Proteomes" id="UP000789342"/>
    </source>
</evidence>
<dbReference type="EMBL" id="CAJVPV010031443">
    <property type="protein sequence ID" value="CAG8742841.1"/>
    <property type="molecule type" value="Genomic_DNA"/>
</dbReference>
<reference evidence="1" key="1">
    <citation type="submission" date="2021-06" db="EMBL/GenBank/DDBJ databases">
        <authorList>
            <person name="Kallberg Y."/>
            <person name="Tangrot J."/>
            <person name="Rosling A."/>
        </authorList>
    </citation>
    <scope>NUCLEOTIDE SEQUENCE</scope>
    <source>
        <strain evidence="1">CL551</strain>
    </source>
</reference>
<dbReference type="Proteomes" id="UP000789342">
    <property type="component" value="Unassembled WGS sequence"/>
</dbReference>